<keyword evidence="2" id="KW-1185">Reference proteome</keyword>
<dbReference type="AlphaFoldDB" id="A0A6P8CBH1"/>
<dbReference type="RefSeq" id="XP_031378433.1">
    <property type="nucleotide sequence ID" value="XM_031522573.1"/>
</dbReference>
<feature type="region of interest" description="Disordered" evidence="1">
    <location>
        <begin position="104"/>
        <end position="141"/>
    </location>
</feature>
<sequence>MAEEDRVDVSKEVNPPAPAHSQPPLTRAPPPLTPAGVLPAYSGAPSTHLPPPTSSGALLLRASLTSPASDDHARIAALKGTINQLAASMTTNMAELFALLRGPNRASSSSTPPPGQGPTVDPTSWIPPTQVPESTDAPALPTTHTAAAHPFTIPFPPPPAPAAVPLPPTAFLTSDQAMSAPPPVPMPAPAAVYTTPPSMVFLAPSAPTPTHPQVAELPPTRLYNLTPTSPTKHRRP</sequence>
<organism evidence="2 3">
    <name type="scientific">Punica granatum</name>
    <name type="common">Pomegranate</name>
    <dbReference type="NCBI Taxonomy" id="22663"/>
    <lineage>
        <taxon>Eukaryota</taxon>
        <taxon>Viridiplantae</taxon>
        <taxon>Streptophyta</taxon>
        <taxon>Embryophyta</taxon>
        <taxon>Tracheophyta</taxon>
        <taxon>Spermatophyta</taxon>
        <taxon>Magnoliopsida</taxon>
        <taxon>eudicotyledons</taxon>
        <taxon>Gunneridae</taxon>
        <taxon>Pentapetalae</taxon>
        <taxon>rosids</taxon>
        <taxon>malvids</taxon>
        <taxon>Myrtales</taxon>
        <taxon>Lythraceae</taxon>
        <taxon>Punica</taxon>
    </lineage>
</organism>
<evidence type="ECO:0000256" key="1">
    <source>
        <dbReference type="SAM" id="MobiDB-lite"/>
    </source>
</evidence>
<accession>A0A6P8CBH1</accession>
<reference evidence="3" key="2">
    <citation type="submission" date="2025-08" db="UniProtKB">
        <authorList>
            <consortium name="RefSeq"/>
        </authorList>
    </citation>
    <scope>IDENTIFICATION</scope>
    <source>
        <tissue evidence="3">Leaf</tissue>
    </source>
</reference>
<gene>
    <name evidence="3" type="primary">LOC116193823</name>
</gene>
<name>A0A6P8CBH1_PUNGR</name>
<evidence type="ECO:0000313" key="2">
    <source>
        <dbReference type="Proteomes" id="UP000515151"/>
    </source>
</evidence>
<feature type="region of interest" description="Disordered" evidence="1">
    <location>
        <begin position="199"/>
        <end position="236"/>
    </location>
</feature>
<feature type="region of interest" description="Disordered" evidence="1">
    <location>
        <begin position="1"/>
        <end position="54"/>
    </location>
</feature>
<dbReference type="GeneID" id="116193823"/>
<reference evidence="2" key="1">
    <citation type="journal article" date="2020" name="Plant Biotechnol. J.">
        <title>The pomegranate (Punica granatum L.) draft genome dissects genetic divergence between soft- and hard-seeded cultivars.</title>
        <authorList>
            <person name="Luo X."/>
            <person name="Li H."/>
            <person name="Wu Z."/>
            <person name="Yao W."/>
            <person name="Zhao P."/>
            <person name="Cao D."/>
            <person name="Yu H."/>
            <person name="Li K."/>
            <person name="Poudel K."/>
            <person name="Zhao D."/>
            <person name="Zhang F."/>
            <person name="Xia X."/>
            <person name="Chen L."/>
            <person name="Wang Q."/>
            <person name="Jing D."/>
            <person name="Cao S."/>
        </authorList>
    </citation>
    <scope>NUCLEOTIDE SEQUENCE [LARGE SCALE GENOMIC DNA]</scope>
    <source>
        <strain evidence="2">cv. Tunisia</strain>
    </source>
</reference>
<proteinExistence type="predicted"/>
<dbReference type="Proteomes" id="UP000515151">
    <property type="component" value="Chromosome 2"/>
</dbReference>
<protein>
    <submittedName>
        <fullName evidence="3">Vegetative cell wall protein gp1-like</fullName>
    </submittedName>
</protein>
<evidence type="ECO:0000313" key="3">
    <source>
        <dbReference type="RefSeq" id="XP_031378433.1"/>
    </source>
</evidence>